<organism evidence="3 4">
    <name type="scientific">Rhodococcus triatomae</name>
    <dbReference type="NCBI Taxonomy" id="300028"/>
    <lineage>
        <taxon>Bacteria</taxon>
        <taxon>Bacillati</taxon>
        <taxon>Actinomycetota</taxon>
        <taxon>Actinomycetes</taxon>
        <taxon>Mycobacteriales</taxon>
        <taxon>Nocardiaceae</taxon>
        <taxon>Rhodococcus</taxon>
    </lineage>
</organism>
<dbReference type="Proteomes" id="UP000183263">
    <property type="component" value="Unassembled WGS sequence"/>
</dbReference>
<gene>
    <name evidence="3" type="ORF">SAMN05444695_11269</name>
</gene>
<dbReference type="RefSeq" id="WP_072739073.1">
    <property type="nucleotide sequence ID" value="NZ_CP048813.1"/>
</dbReference>
<sequence>MSDGSPHTPDAYYLPVPGGEPGVERFAGTSATVSVWADTMQHGAPPSGLLVRALERLGARPDARLTRVAIDILGPIPVAELDVRTRVERPGRNVELVVAELWTTGDDARAVARASGWRMTTVDTASAEHTVDPPLEPVADAHVAESMDEFWQVGYLQSLDWRWLAEIGCTGPGKVWARPLPALVAGEDMSPLQRLFSVADIANGVGAKLHPSEWTFLNTDLTVHVFRVPEGEWIGVSAETSTGTDGVGMCAGVLYDEKGAVGRIAQTVQIRRR</sequence>
<dbReference type="Pfam" id="PF13622">
    <property type="entry name" value="4HBT_3"/>
    <property type="match status" value="1"/>
</dbReference>
<accession>A0A1G8P5K2</accession>
<dbReference type="InterPro" id="IPR029069">
    <property type="entry name" value="HotDog_dom_sf"/>
</dbReference>
<feature type="domain" description="Acyl-CoA thioesterase-like N-terminal HotDog" evidence="1">
    <location>
        <begin position="35"/>
        <end position="119"/>
    </location>
</feature>
<keyword evidence="4" id="KW-1185">Reference proteome</keyword>
<dbReference type="InterPro" id="IPR042171">
    <property type="entry name" value="Acyl-CoA_hotdog"/>
</dbReference>
<proteinExistence type="predicted"/>
<name>A0A1G8P5K2_9NOCA</name>
<feature type="domain" description="Acyl-CoA thioesterase-like C-terminal" evidence="2">
    <location>
        <begin position="142"/>
        <end position="268"/>
    </location>
</feature>
<evidence type="ECO:0000259" key="2">
    <source>
        <dbReference type="Pfam" id="PF20789"/>
    </source>
</evidence>
<evidence type="ECO:0000313" key="3">
    <source>
        <dbReference type="EMBL" id="SDI87712.1"/>
    </source>
</evidence>
<dbReference type="OrthoDB" id="1413770at2"/>
<protein>
    <submittedName>
        <fullName evidence="3">Thioesterase-like superfamily protein</fullName>
    </submittedName>
</protein>
<reference evidence="3 4" key="1">
    <citation type="submission" date="2016-10" db="EMBL/GenBank/DDBJ databases">
        <authorList>
            <person name="de Groot N.N."/>
        </authorList>
    </citation>
    <scope>NUCLEOTIDE SEQUENCE [LARGE SCALE GENOMIC DNA]</scope>
    <source>
        <strain evidence="3 4">DSM 44892</strain>
    </source>
</reference>
<dbReference type="AlphaFoldDB" id="A0A1G8P5K2"/>
<evidence type="ECO:0000259" key="1">
    <source>
        <dbReference type="Pfam" id="PF13622"/>
    </source>
</evidence>
<dbReference type="InterPro" id="IPR049450">
    <property type="entry name" value="ACOT8-like_C"/>
</dbReference>
<evidence type="ECO:0000313" key="4">
    <source>
        <dbReference type="Proteomes" id="UP000183263"/>
    </source>
</evidence>
<dbReference type="EMBL" id="FNDN01000012">
    <property type="protein sequence ID" value="SDI87712.1"/>
    <property type="molecule type" value="Genomic_DNA"/>
</dbReference>
<dbReference type="Gene3D" id="2.40.160.210">
    <property type="entry name" value="Acyl-CoA thioesterase, double hotdog domain"/>
    <property type="match status" value="1"/>
</dbReference>
<dbReference type="InterPro" id="IPR049449">
    <property type="entry name" value="TesB_ACOT8-like_N"/>
</dbReference>
<dbReference type="Pfam" id="PF20789">
    <property type="entry name" value="4HBT_3C"/>
    <property type="match status" value="1"/>
</dbReference>
<dbReference type="SUPFAM" id="SSF54637">
    <property type="entry name" value="Thioesterase/thiol ester dehydrase-isomerase"/>
    <property type="match status" value="1"/>
</dbReference>